<protein>
    <recommendedName>
        <fullName evidence="13">Endothelin-converting enzyme</fullName>
    </recommendedName>
</protein>
<keyword evidence="12" id="KW-1185">Reference proteome</keyword>
<comment type="caution">
    <text evidence="11">The sequence shown here is derived from an EMBL/GenBank/DDBJ whole genome shotgun (WGS) entry which is preliminary data.</text>
</comment>
<accession>A0A430QCQ7</accession>
<dbReference type="PANTHER" id="PTHR11733">
    <property type="entry name" value="ZINC METALLOPROTEASE FAMILY M13 NEPRILYSIN-RELATED"/>
    <property type="match status" value="1"/>
</dbReference>
<gene>
    <name evidence="11" type="ORF">DC041_0010374</name>
</gene>
<evidence type="ECO:0000256" key="5">
    <source>
        <dbReference type="ARBA" id="ARBA00022801"/>
    </source>
</evidence>
<evidence type="ECO:0000256" key="2">
    <source>
        <dbReference type="ARBA" id="ARBA00007357"/>
    </source>
</evidence>
<keyword evidence="3" id="KW-0645">Protease</keyword>
<evidence type="ECO:0000256" key="6">
    <source>
        <dbReference type="ARBA" id="ARBA00022833"/>
    </source>
</evidence>
<dbReference type="Gene3D" id="3.40.390.10">
    <property type="entry name" value="Collagenase (Catalytic Domain)"/>
    <property type="match status" value="3"/>
</dbReference>
<dbReference type="AlphaFoldDB" id="A0A430QCQ7"/>
<dbReference type="GO" id="GO:0004222">
    <property type="term" value="F:metalloendopeptidase activity"/>
    <property type="evidence" value="ECO:0007669"/>
    <property type="project" value="InterPro"/>
</dbReference>
<dbReference type="InterPro" id="IPR008753">
    <property type="entry name" value="Peptidase_M13_N"/>
</dbReference>
<evidence type="ECO:0008006" key="13">
    <source>
        <dbReference type="Google" id="ProtNLM"/>
    </source>
</evidence>
<dbReference type="InterPro" id="IPR018497">
    <property type="entry name" value="Peptidase_M13_C"/>
</dbReference>
<evidence type="ECO:0000256" key="4">
    <source>
        <dbReference type="ARBA" id="ARBA00022723"/>
    </source>
</evidence>
<feature type="domain" description="Peptidase M13 C-terminal" evidence="9">
    <location>
        <begin position="309"/>
        <end position="441"/>
    </location>
</feature>
<dbReference type="GO" id="GO:0046872">
    <property type="term" value="F:metal ion binding"/>
    <property type="evidence" value="ECO:0007669"/>
    <property type="project" value="UniProtKB-KW"/>
</dbReference>
<evidence type="ECO:0000259" key="10">
    <source>
        <dbReference type="Pfam" id="PF05649"/>
    </source>
</evidence>
<dbReference type="InterPro" id="IPR042089">
    <property type="entry name" value="Peptidase_M13_dom_2"/>
</dbReference>
<keyword evidence="4" id="KW-0479">Metal-binding</keyword>
<dbReference type="SUPFAM" id="SSF55486">
    <property type="entry name" value="Metalloproteases ('zincins'), catalytic domain"/>
    <property type="match status" value="2"/>
</dbReference>
<dbReference type="Pfam" id="PF01431">
    <property type="entry name" value="Peptidase_M13"/>
    <property type="match status" value="2"/>
</dbReference>
<dbReference type="Pfam" id="PF05649">
    <property type="entry name" value="Peptidase_M13_N"/>
    <property type="match status" value="1"/>
</dbReference>
<evidence type="ECO:0000256" key="1">
    <source>
        <dbReference type="ARBA" id="ARBA00001947"/>
    </source>
</evidence>
<reference evidence="11 12" key="1">
    <citation type="journal article" date="2019" name="PLoS Pathog.">
        <title>Genome sequence of the bovine parasite Schistosoma bovis Tanzania.</title>
        <authorList>
            <person name="Oey H."/>
            <person name="Zakrzewski M."/>
            <person name="Gobert G."/>
            <person name="Gravermann K."/>
            <person name="Stoye J."/>
            <person name="Jones M."/>
            <person name="Mcmanus D."/>
            <person name="Krause L."/>
        </authorList>
    </citation>
    <scope>NUCLEOTIDE SEQUENCE [LARGE SCALE GENOMIC DNA]</scope>
    <source>
        <strain evidence="11 12">TAN1997</strain>
    </source>
</reference>
<comment type="cofactor">
    <cofactor evidence="1">
        <name>Zn(2+)</name>
        <dbReference type="ChEBI" id="CHEBI:29105"/>
    </cofactor>
</comment>
<evidence type="ECO:0000256" key="3">
    <source>
        <dbReference type="ARBA" id="ARBA00022670"/>
    </source>
</evidence>
<evidence type="ECO:0000313" key="11">
    <source>
        <dbReference type="EMBL" id="RTG85480.1"/>
    </source>
</evidence>
<dbReference type="Gene3D" id="1.10.1380.10">
    <property type="entry name" value="Neutral endopeptidase , domain2"/>
    <property type="match status" value="1"/>
</dbReference>
<evidence type="ECO:0000313" key="12">
    <source>
        <dbReference type="Proteomes" id="UP000290809"/>
    </source>
</evidence>
<evidence type="ECO:0000256" key="7">
    <source>
        <dbReference type="ARBA" id="ARBA00023049"/>
    </source>
</evidence>
<evidence type="ECO:0000256" key="8">
    <source>
        <dbReference type="SAM" id="SignalP"/>
    </source>
</evidence>
<name>A0A430QCQ7_SCHBO</name>
<dbReference type="PANTHER" id="PTHR11733:SF167">
    <property type="entry name" value="FI17812P1-RELATED"/>
    <property type="match status" value="1"/>
</dbReference>
<keyword evidence="8" id="KW-0732">Signal</keyword>
<dbReference type="STRING" id="6184.A0A430QCQ7"/>
<dbReference type="PROSITE" id="PS51885">
    <property type="entry name" value="NEPRILYSIN"/>
    <property type="match status" value="1"/>
</dbReference>
<evidence type="ECO:0000259" key="9">
    <source>
        <dbReference type="Pfam" id="PF01431"/>
    </source>
</evidence>
<feature type="chain" id="PRO_5019401228" description="Endothelin-converting enzyme" evidence="8">
    <location>
        <begin position="19"/>
        <end position="644"/>
    </location>
</feature>
<dbReference type="GO" id="GO:0005886">
    <property type="term" value="C:plasma membrane"/>
    <property type="evidence" value="ECO:0007669"/>
    <property type="project" value="TreeGrafter"/>
</dbReference>
<proteinExistence type="inferred from homology"/>
<dbReference type="PRINTS" id="PR00786">
    <property type="entry name" value="NEPRILYSIN"/>
</dbReference>
<keyword evidence="5" id="KW-0378">Hydrolase</keyword>
<dbReference type="GO" id="GO:0016485">
    <property type="term" value="P:protein processing"/>
    <property type="evidence" value="ECO:0007669"/>
    <property type="project" value="TreeGrafter"/>
</dbReference>
<organism evidence="11 12">
    <name type="scientific">Schistosoma bovis</name>
    <name type="common">Blood fluke</name>
    <dbReference type="NCBI Taxonomy" id="6184"/>
    <lineage>
        <taxon>Eukaryota</taxon>
        <taxon>Metazoa</taxon>
        <taxon>Spiralia</taxon>
        <taxon>Lophotrochozoa</taxon>
        <taxon>Platyhelminthes</taxon>
        <taxon>Trematoda</taxon>
        <taxon>Digenea</taxon>
        <taxon>Strigeidida</taxon>
        <taxon>Schistosomatoidea</taxon>
        <taxon>Schistosomatidae</taxon>
        <taxon>Schistosoma</taxon>
    </lineage>
</organism>
<feature type="signal peptide" evidence="8">
    <location>
        <begin position="1"/>
        <end position="18"/>
    </location>
</feature>
<keyword evidence="7" id="KW-0482">Metalloprotease</keyword>
<keyword evidence="6" id="KW-0862">Zinc</keyword>
<feature type="domain" description="Peptidase M13 C-terminal" evidence="9">
    <location>
        <begin position="517"/>
        <end position="632"/>
    </location>
</feature>
<dbReference type="EMBL" id="QMKO01001967">
    <property type="protein sequence ID" value="RTG85480.1"/>
    <property type="molecule type" value="Genomic_DNA"/>
</dbReference>
<dbReference type="InterPro" id="IPR000718">
    <property type="entry name" value="Peptidase_M13"/>
</dbReference>
<dbReference type="InterPro" id="IPR024079">
    <property type="entry name" value="MetalloPept_cat_dom_sf"/>
</dbReference>
<comment type="similarity">
    <text evidence="2">Belongs to the peptidase M13 family.</text>
</comment>
<dbReference type="Proteomes" id="UP000290809">
    <property type="component" value="Unassembled WGS sequence"/>
</dbReference>
<feature type="domain" description="Peptidase M13 N-terminal" evidence="10">
    <location>
        <begin position="52"/>
        <end position="219"/>
    </location>
</feature>
<sequence>MIELLSVLLCVISEFVGTDETTRITETPDTATNTLEETMQNNTDNSRISDHCTDFYETACGEWEKQNPLSGDSASSSVMQQMGMNVDNYFWKIIANDSYYKEDWRLQSARAFYKSCVNSRNSNTTRESRHHLIDMYFGGWQLIPSLSTEINNTNGRNQSQMNNSLTDLFLPILTQTGRSPLFSMNIAEDIFAVIISPGQFAFQTDLQKTDMDKSEEDYYKLAFETGVPQSQKPQLTDAFRKMIRLGRIDWSYALEKVLQETGYVNYHKLPIIIERRNELRQRCAEYRELLTEKDGGRSPLELPIFTTRAYYNMNANRVYVNAGVLQPPLYYENGSLASKFGALGWIISHEIMHGIGIQGVLFDSAGTSLTGLTGLMLSSVIETKTSCIIDQYRLYEFTDYKALQTDTRDEILADIGGLKASYYALQTDTRDEILADIGGLKASYYVSKMGIFALYSNQNASQQKENLSTVFQYPIREDNYYTNEFYIRKAKYIDTLKTQLHSYYPSLIGSPAFLATAYYSAGANRVYVYSGFLQPPLYYENGSLASKFGALGWIISHEIMHGIGIQGVLYDENWNKRTSYDALMSSTLIHLKTVCLSHQYVSYNYTHLKAFRTDTQEEMLADNDGLKASYHINPIYVSYGSNNI</sequence>